<dbReference type="GO" id="GO:0030544">
    <property type="term" value="F:Hsp70 protein binding"/>
    <property type="evidence" value="ECO:0007669"/>
    <property type="project" value="InterPro"/>
</dbReference>
<dbReference type="GO" id="GO:0006457">
    <property type="term" value="P:protein folding"/>
    <property type="evidence" value="ECO:0007669"/>
    <property type="project" value="InterPro"/>
</dbReference>
<dbReference type="Gene3D" id="2.10.230.10">
    <property type="entry name" value="Heat shock protein DnaJ, cysteine-rich domain"/>
    <property type="match status" value="1"/>
</dbReference>
<dbReference type="InterPro" id="IPR002939">
    <property type="entry name" value="DnaJ_C"/>
</dbReference>
<name>A0A6C0K9D0_9ZZZZ</name>
<dbReference type="InterPro" id="IPR001305">
    <property type="entry name" value="HSP_DnaJ_Cys-rich_dom"/>
</dbReference>
<dbReference type="InterPro" id="IPR036410">
    <property type="entry name" value="HSP_DnaJ_Cys-rich_dom_sf"/>
</dbReference>
<keyword evidence="4" id="KW-0862">Zinc</keyword>
<evidence type="ECO:0000259" key="5">
    <source>
        <dbReference type="PROSITE" id="PS50076"/>
    </source>
</evidence>
<evidence type="ECO:0000256" key="1">
    <source>
        <dbReference type="ARBA" id="ARBA00022723"/>
    </source>
</evidence>
<evidence type="ECO:0000256" key="3">
    <source>
        <dbReference type="ARBA" id="ARBA00022771"/>
    </source>
</evidence>
<dbReference type="EMBL" id="MN740816">
    <property type="protein sequence ID" value="QHU13297.1"/>
    <property type="molecule type" value="Genomic_DNA"/>
</dbReference>
<evidence type="ECO:0000259" key="6">
    <source>
        <dbReference type="PROSITE" id="PS51188"/>
    </source>
</evidence>
<dbReference type="PRINTS" id="PR00625">
    <property type="entry name" value="JDOMAIN"/>
</dbReference>
<proteinExistence type="predicted"/>
<organism evidence="7">
    <name type="scientific">viral metagenome</name>
    <dbReference type="NCBI Taxonomy" id="1070528"/>
    <lineage>
        <taxon>unclassified sequences</taxon>
        <taxon>metagenomes</taxon>
        <taxon>organismal metagenomes</taxon>
    </lineage>
</organism>
<dbReference type="Pfam" id="PF00226">
    <property type="entry name" value="DnaJ"/>
    <property type="match status" value="1"/>
</dbReference>
<dbReference type="SMART" id="SM00271">
    <property type="entry name" value="DnaJ"/>
    <property type="match status" value="1"/>
</dbReference>
<dbReference type="Gene3D" id="2.60.260.20">
    <property type="entry name" value="Urease metallochaperone UreE, N-terminal domain"/>
    <property type="match status" value="2"/>
</dbReference>
<dbReference type="SUPFAM" id="SSF57938">
    <property type="entry name" value="DnaJ/Hsp40 cysteine-rich domain"/>
    <property type="match status" value="1"/>
</dbReference>
<dbReference type="AlphaFoldDB" id="A0A6C0K9D0"/>
<keyword evidence="2" id="KW-0677">Repeat</keyword>
<dbReference type="Pfam" id="PF01556">
    <property type="entry name" value="DnaJ_C"/>
    <property type="match status" value="1"/>
</dbReference>
<protein>
    <recommendedName>
        <fullName evidence="8">J domain-containing protein</fullName>
    </recommendedName>
</protein>
<dbReference type="PROSITE" id="PS50076">
    <property type="entry name" value="DNAJ_2"/>
    <property type="match status" value="1"/>
</dbReference>
<keyword evidence="3" id="KW-0863">Zinc-finger</keyword>
<evidence type="ECO:0000313" key="7">
    <source>
        <dbReference type="EMBL" id="QHU13297.1"/>
    </source>
</evidence>
<keyword evidence="1" id="KW-0479">Metal-binding</keyword>
<dbReference type="CDD" id="cd06257">
    <property type="entry name" value="DnaJ"/>
    <property type="match status" value="1"/>
</dbReference>
<feature type="domain" description="CR-type" evidence="6">
    <location>
        <begin position="123"/>
        <end position="198"/>
    </location>
</feature>
<dbReference type="SUPFAM" id="SSF46565">
    <property type="entry name" value="Chaperone J-domain"/>
    <property type="match status" value="1"/>
</dbReference>
<dbReference type="PROSITE" id="PS51188">
    <property type="entry name" value="ZF_CR"/>
    <property type="match status" value="1"/>
</dbReference>
<dbReference type="CDD" id="cd10719">
    <property type="entry name" value="DnaJ_zf"/>
    <property type="match status" value="1"/>
</dbReference>
<evidence type="ECO:0000256" key="4">
    <source>
        <dbReference type="ARBA" id="ARBA00022833"/>
    </source>
</evidence>
<dbReference type="GO" id="GO:0051082">
    <property type="term" value="F:unfolded protein binding"/>
    <property type="evidence" value="ECO:0007669"/>
    <property type="project" value="InterPro"/>
</dbReference>
<dbReference type="InterPro" id="IPR044713">
    <property type="entry name" value="DNJA1/2-like"/>
</dbReference>
<evidence type="ECO:0000256" key="2">
    <source>
        <dbReference type="ARBA" id="ARBA00022737"/>
    </source>
</evidence>
<feature type="domain" description="J" evidence="5">
    <location>
        <begin position="3"/>
        <end position="64"/>
    </location>
</feature>
<dbReference type="InterPro" id="IPR001623">
    <property type="entry name" value="DnaJ_domain"/>
</dbReference>
<accession>A0A6C0K9D0</accession>
<sequence>MSDFYQRLGVSKDATPEEIKRAYRDLARQHHPDKGGDAEKFKSIQEAAEVLTDERRRMEYDARGRGPMPFTGGGGGMPFGDMFASMFSGGGPMFPQHQQGQRGGKGPSQTIEMGFKLENMYSGVSVNINFKQMRKCPDCSDSTDTCGACGGSGSQMVTRQMGFMVVQMNAPCDACQGRGHRTTKDCIPCGNRRFVEKDKTLEAKVIPGMCDNEHLVFEGECSDSNEFTTPGDIIIILRVNPGRYTWKDADLLYKHTITYAESILGFEFTLDDHPSGKKPNYVWTGGPIIHGSHLVFFGAGMPKKGGGFGDLKIEIDVTPPHVTRWSDSDREKLEAVLGKVVLTKTDAQDLLHYNE</sequence>
<dbReference type="InterPro" id="IPR036869">
    <property type="entry name" value="J_dom_sf"/>
</dbReference>
<dbReference type="GO" id="GO:0008270">
    <property type="term" value="F:zinc ion binding"/>
    <property type="evidence" value="ECO:0007669"/>
    <property type="project" value="UniProtKB-KW"/>
</dbReference>
<dbReference type="Gene3D" id="1.10.287.110">
    <property type="entry name" value="DnaJ domain"/>
    <property type="match status" value="1"/>
</dbReference>
<dbReference type="SUPFAM" id="SSF49493">
    <property type="entry name" value="HSP40/DnaJ peptide-binding domain"/>
    <property type="match status" value="2"/>
</dbReference>
<reference evidence="7" key="1">
    <citation type="journal article" date="2020" name="Nature">
        <title>Giant virus diversity and host interactions through global metagenomics.</title>
        <authorList>
            <person name="Schulz F."/>
            <person name="Roux S."/>
            <person name="Paez-Espino D."/>
            <person name="Jungbluth S."/>
            <person name="Walsh D.A."/>
            <person name="Denef V.J."/>
            <person name="McMahon K.D."/>
            <person name="Konstantinidis K.T."/>
            <person name="Eloe-Fadrosh E.A."/>
            <person name="Kyrpides N.C."/>
            <person name="Woyke T."/>
        </authorList>
    </citation>
    <scope>NUCLEOTIDE SEQUENCE</scope>
    <source>
        <strain evidence="7">GVMAG-S-1101178-127</strain>
    </source>
</reference>
<dbReference type="InterPro" id="IPR008971">
    <property type="entry name" value="HSP40/DnaJ_pept-bd"/>
</dbReference>
<evidence type="ECO:0008006" key="8">
    <source>
        <dbReference type="Google" id="ProtNLM"/>
    </source>
</evidence>
<dbReference type="PANTHER" id="PTHR43888">
    <property type="entry name" value="DNAJ-LIKE-2, ISOFORM A-RELATED"/>
    <property type="match status" value="1"/>
</dbReference>